<keyword evidence="10 14" id="KW-0479">Metal-binding</keyword>
<evidence type="ECO:0000256" key="7">
    <source>
        <dbReference type="ARBA" id="ARBA00019179"/>
    </source>
</evidence>
<dbReference type="InterPro" id="IPR022898">
    <property type="entry name" value="RNase_HII"/>
</dbReference>
<comment type="cofactor">
    <cofactor evidence="2">
        <name>Mg(2+)</name>
        <dbReference type="ChEBI" id="CHEBI:18420"/>
    </cofactor>
</comment>
<evidence type="ECO:0000259" key="18">
    <source>
        <dbReference type="PROSITE" id="PS51975"/>
    </source>
</evidence>
<comment type="cofactor">
    <cofactor evidence="14 15">
        <name>Mn(2+)</name>
        <dbReference type="ChEBI" id="CHEBI:29035"/>
    </cofactor>
    <cofactor evidence="14 15">
        <name>Mg(2+)</name>
        <dbReference type="ChEBI" id="CHEBI:18420"/>
    </cofactor>
    <text evidence="14 15">Manganese or magnesium. Binds 1 divalent metal ion per monomer in the absence of substrate. May bind a second metal ion after substrate binding.</text>
</comment>
<dbReference type="Proteomes" id="UP001595916">
    <property type="component" value="Unassembled WGS sequence"/>
</dbReference>
<evidence type="ECO:0000256" key="12">
    <source>
        <dbReference type="ARBA" id="ARBA00022801"/>
    </source>
</evidence>
<evidence type="ECO:0000256" key="3">
    <source>
        <dbReference type="ARBA" id="ARBA00004065"/>
    </source>
</evidence>
<feature type="binding site" evidence="14 15">
    <location>
        <position position="80"/>
    </location>
    <ligand>
        <name>a divalent metal cation</name>
        <dbReference type="ChEBI" id="CHEBI:60240"/>
    </ligand>
</feature>
<keyword evidence="9 14" id="KW-0540">Nuclease</keyword>
<evidence type="ECO:0000313" key="20">
    <source>
        <dbReference type="Proteomes" id="UP001595916"/>
    </source>
</evidence>
<dbReference type="RefSeq" id="WP_379789073.1">
    <property type="nucleotide sequence ID" value="NZ_JBHSHL010000051.1"/>
</dbReference>
<sequence>MFSGQSIDGIKKKLKLLTQDELRVAEDILKSDVRIGVRKLGSSLERQRLKREEAEERILRMKRKEEGLKAQGHLFVAGIDEAGRGPLAGPVVAACVVMKEGSLIVEVDDSKKIKEELREKLFDRVIADSISFGIGVATNEEIDRINILQATFLAMRRAMQYLNPSADYILIDGNQLLPETQKQQEAVIRGDSSCYCIACASILAKVYRDRLMREYDKIYPEFQFSKNKGYGTAEHYEALKRWGITPVHRRSFL</sequence>
<evidence type="ECO:0000256" key="16">
    <source>
        <dbReference type="RuleBase" id="RU003515"/>
    </source>
</evidence>
<name>A0ABV9QS86_9FIRM</name>
<dbReference type="HAMAP" id="MF_00052_B">
    <property type="entry name" value="RNase_HII_B"/>
    <property type="match status" value="1"/>
</dbReference>
<comment type="caution">
    <text evidence="19">The sequence shown here is derived from an EMBL/GenBank/DDBJ whole genome shotgun (WGS) entry which is preliminary data.</text>
</comment>
<organism evidence="19 20">
    <name type="scientific">Filifactor villosus</name>
    <dbReference type="NCBI Taxonomy" id="29374"/>
    <lineage>
        <taxon>Bacteria</taxon>
        <taxon>Bacillati</taxon>
        <taxon>Bacillota</taxon>
        <taxon>Clostridia</taxon>
        <taxon>Peptostreptococcales</taxon>
        <taxon>Filifactoraceae</taxon>
        <taxon>Filifactor</taxon>
    </lineage>
</organism>
<gene>
    <name evidence="14" type="primary">rnhB</name>
    <name evidence="19" type="ORF">ACFO4R_10530</name>
</gene>
<feature type="binding site" evidence="14 15">
    <location>
        <position position="81"/>
    </location>
    <ligand>
        <name>a divalent metal cation</name>
        <dbReference type="ChEBI" id="CHEBI:60240"/>
    </ligand>
</feature>
<evidence type="ECO:0000256" key="2">
    <source>
        <dbReference type="ARBA" id="ARBA00001946"/>
    </source>
</evidence>
<dbReference type="PANTHER" id="PTHR10954">
    <property type="entry name" value="RIBONUCLEASE H2 SUBUNIT A"/>
    <property type="match status" value="1"/>
</dbReference>
<dbReference type="SUPFAM" id="SSF53098">
    <property type="entry name" value="Ribonuclease H-like"/>
    <property type="match status" value="1"/>
</dbReference>
<comment type="similarity">
    <text evidence="5 14 16">Belongs to the RNase HII family.</text>
</comment>
<proteinExistence type="inferred from homology"/>
<comment type="function">
    <text evidence="3 14 16">Endonuclease that specifically degrades the RNA of RNA-DNA hybrids.</text>
</comment>
<keyword evidence="12 14" id="KW-0378">Hydrolase</keyword>
<accession>A0ABV9QS86</accession>
<dbReference type="NCBIfam" id="NF000595">
    <property type="entry name" value="PRK00015.1-3"/>
    <property type="match status" value="1"/>
</dbReference>
<evidence type="ECO:0000256" key="13">
    <source>
        <dbReference type="ARBA" id="ARBA00023211"/>
    </source>
</evidence>
<keyword evidence="20" id="KW-1185">Reference proteome</keyword>
<dbReference type="Gene3D" id="3.30.420.10">
    <property type="entry name" value="Ribonuclease H-like superfamily/Ribonuclease H"/>
    <property type="match status" value="1"/>
</dbReference>
<dbReference type="EC" id="3.1.26.4" evidence="6 14"/>
<keyword evidence="13 14" id="KW-0464">Manganese</keyword>
<dbReference type="GO" id="GO:0004523">
    <property type="term" value="F:RNA-DNA hybrid ribonuclease activity"/>
    <property type="evidence" value="ECO:0007669"/>
    <property type="project" value="UniProtKB-EC"/>
</dbReference>
<protein>
    <recommendedName>
        <fullName evidence="7 14">Ribonuclease HII</fullName>
        <shortName evidence="14">RNase HII</shortName>
        <ecNumber evidence="6 14">3.1.26.4</ecNumber>
    </recommendedName>
</protein>
<comment type="subcellular location">
    <subcellularLocation>
        <location evidence="4 14">Cytoplasm</location>
    </subcellularLocation>
</comment>
<keyword evidence="8 14" id="KW-0963">Cytoplasm</keyword>
<evidence type="ECO:0000256" key="4">
    <source>
        <dbReference type="ARBA" id="ARBA00004496"/>
    </source>
</evidence>
<evidence type="ECO:0000256" key="6">
    <source>
        <dbReference type="ARBA" id="ARBA00012180"/>
    </source>
</evidence>
<dbReference type="EMBL" id="JBHSHL010000051">
    <property type="protein sequence ID" value="MFC4805506.1"/>
    <property type="molecule type" value="Genomic_DNA"/>
</dbReference>
<evidence type="ECO:0000256" key="15">
    <source>
        <dbReference type="PROSITE-ProRule" id="PRU01319"/>
    </source>
</evidence>
<reference evidence="20" key="1">
    <citation type="journal article" date="2019" name="Int. J. Syst. Evol. Microbiol.">
        <title>The Global Catalogue of Microorganisms (GCM) 10K type strain sequencing project: providing services to taxonomists for standard genome sequencing and annotation.</title>
        <authorList>
            <consortium name="The Broad Institute Genomics Platform"/>
            <consortium name="The Broad Institute Genome Sequencing Center for Infectious Disease"/>
            <person name="Wu L."/>
            <person name="Ma J."/>
        </authorList>
    </citation>
    <scope>NUCLEOTIDE SEQUENCE [LARGE SCALE GENOMIC DNA]</scope>
    <source>
        <strain evidence="20">CCUG 46385</strain>
    </source>
</reference>
<dbReference type="PANTHER" id="PTHR10954:SF18">
    <property type="entry name" value="RIBONUCLEASE HII"/>
    <property type="match status" value="1"/>
</dbReference>
<feature type="domain" description="RNase H type-2" evidence="18">
    <location>
        <begin position="74"/>
        <end position="253"/>
    </location>
</feature>
<evidence type="ECO:0000256" key="10">
    <source>
        <dbReference type="ARBA" id="ARBA00022723"/>
    </source>
</evidence>
<dbReference type="InterPro" id="IPR024567">
    <property type="entry name" value="RNase_HII/HIII_dom"/>
</dbReference>
<dbReference type="NCBIfam" id="NF000594">
    <property type="entry name" value="PRK00015.1-1"/>
    <property type="match status" value="1"/>
</dbReference>
<dbReference type="Pfam" id="PF01351">
    <property type="entry name" value="RNase_HII"/>
    <property type="match status" value="1"/>
</dbReference>
<evidence type="ECO:0000256" key="17">
    <source>
        <dbReference type="SAM" id="Coils"/>
    </source>
</evidence>
<dbReference type="InterPro" id="IPR036397">
    <property type="entry name" value="RNaseH_sf"/>
</dbReference>
<dbReference type="PROSITE" id="PS51975">
    <property type="entry name" value="RNASE_H_2"/>
    <property type="match status" value="1"/>
</dbReference>
<dbReference type="CDD" id="cd07182">
    <property type="entry name" value="RNase_HII_bacteria_HII_like"/>
    <property type="match status" value="1"/>
</dbReference>
<evidence type="ECO:0000256" key="8">
    <source>
        <dbReference type="ARBA" id="ARBA00022490"/>
    </source>
</evidence>
<comment type="catalytic activity">
    <reaction evidence="1 14 15 16">
        <text>Endonucleolytic cleavage to 5'-phosphomonoester.</text>
        <dbReference type="EC" id="3.1.26.4"/>
    </reaction>
</comment>
<feature type="binding site" evidence="14 15">
    <location>
        <position position="172"/>
    </location>
    <ligand>
        <name>a divalent metal cation</name>
        <dbReference type="ChEBI" id="CHEBI:60240"/>
    </ligand>
</feature>
<dbReference type="InterPro" id="IPR001352">
    <property type="entry name" value="RNase_HII/HIII"/>
</dbReference>
<evidence type="ECO:0000256" key="5">
    <source>
        <dbReference type="ARBA" id="ARBA00007383"/>
    </source>
</evidence>
<evidence type="ECO:0000256" key="9">
    <source>
        <dbReference type="ARBA" id="ARBA00022722"/>
    </source>
</evidence>
<dbReference type="InterPro" id="IPR012337">
    <property type="entry name" value="RNaseH-like_sf"/>
</dbReference>
<evidence type="ECO:0000313" key="19">
    <source>
        <dbReference type="EMBL" id="MFC4805506.1"/>
    </source>
</evidence>
<evidence type="ECO:0000256" key="1">
    <source>
        <dbReference type="ARBA" id="ARBA00000077"/>
    </source>
</evidence>
<keyword evidence="11 14" id="KW-0255">Endonuclease</keyword>
<evidence type="ECO:0000256" key="14">
    <source>
        <dbReference type="HAMAP-Rule" id="MF_00052"/>
    </source>
</evidence>
<keyword evidence="17" id="KW-0175">Coiled coil</keyword>
<evidence type="ECO:0000256" key="11">
    <source>
        <dbReference type="ARBA" id="ARBA00022759"/>
    </source>
</evidence>
<feature type="coiled-coil region" evidence="17">
    <location>
        <begin position="37"/>
        <end position="71"/>
    </location>
</feature>